<dbReference type="InterPro" id="IPR036770">
    <property type="entry name" value="Ankyrin_rpt-contain_sf"/>
</dbReference>
<organism evidence="4 5">
    <name type="scientific">Penicillium desertorum</name>
    <dbReference type="NCBI Taxonomy" id="1303715"/>
    <lineage>
        <taxon>Eukaryota</taxon>
        <taxon>Fungi</taxon>
        <taxon>Dikarya</taxon>
        <taxon>Ascomycota</taxon>
        <taxon>Pezizomycotina</taxon>
        <taxon>Eurotiomycetes</taxon>
        <taxon>Eurotiomycetidae</taxon>
        <taxon>Eurotiales</taxon>
        <taxon>Aspergillaceae</taxon>
        <taxon>Penicillium</taxon>
    </lineage>
</organism>
<dbReference type="SUPFAM" id="SSF48403">
    <property type="entry name" value="Ankyrin repeat"/>
    <property type="match status" value="1"/>
</dbReference>
<dbReference type="Gene3D" id="1.25.40.20">
    <property type="entry name" value="Ankyrin repeat-containing domain"/>
    <property type="match status" value="2"/>
</dbReference>
<feature type="repeat" description="ANK" evidence="3">
    <location>
        <begin position="154"/>
        <end position="186"/>
    </location>
</feature>
<dbReference type="PANTHER" id="PTHR24198">
    <property type="entry name" value="ANKYRIN REPEAT AND PROTEIN KINASE DOMAIN-CONTAINING PROTEIN"/>
    <property type="match status" value="1"/>
</dbReference>
<feature type="repeat" description="ANK" evidence="3">
    <location>
        <begin position="43"/>
        <end position="65"/>
    </location>
</feature>
<keyword evidence="1" id="KW-0677">Repeat</keyword>
<gene>
    <name evidence="4" type="ORF">N7530_010517</name>
</gene>
<keyword evidence="5" id="KW-1185">Reference proteome</keyword>
<evidence type="ECO:0000256" key="1">
    <source>
        <dbReference type="ARBA" id="ARBA00022737"/>
    </source>
</evidence>
<reference evidence="4" key="2">
    <citation type="journal article" date="2023" name="IMA Fungus">
        <title>Comparative genomic study of the Penicillium genus elucidates a diverse pangenome and 15 lateral gene transfer events.</title>
        <authorList>
            <person name="Petersen C."/>
            <person name="Sorensen T."/>
            <person name="Nielsen M.R."/>
            <person name="Sondergaard T.E."/>
            <person name="Sorensen J.L."/>
            <person name="Fitzpatrick D.A."/>
            <person name="Frisvad J.C."/>
            <person name="Nielsen K.L."/>
        </authorList>
    </citation>
    <scope>NUCLEOTIDE SEQUENCE</scope>
    <source>
        <strain evidence="4">IBT 17660</strain>
    </source>
</reference>
<accession>A0A9W9WHL0</accession>
<evidence type="ECO:0000313" key="5">
    <source>
        <dbReference type="Proteomes" id="UP001147760"/>
    </source>
</evidence>
<evidence type="ECO:0000256" key="3">
    <source>
        <dbReference type="PROSITE-ProRule" id="PRU00023"/>
    </source>
</evidence>
<dbReference type="PROSITE" id="PS50297">
    <property type="entry name" value="ANK_REP_REGION"/>
    <property type="match status" value="2"/>
</dbReference>
<comment type="caution">
    <text evidence="4">The sequence shown here is derived from an EMBL/GenBank/DDBJ whole genome shotgun (WGS) entry which is preliminary data.</text>
</comment>
<dbReference type="Proteomes" id="UP001147760">
    <property type="component" value="Unassembled WGS sequence"/>
</dbReference>
<dbReference type="EMBL" id="JAPWDO010000007">
    <property type="protein sequence ID" value="KAJ5462312.1"/>
    <property type="molecule type" value="Genomic_DNA"/>
</dbReference>
<dbReference type="PANTHER" id="PTHR24198:SF165">
    <property type="entry name" value="ANKYRIN REPEAT-CONTAINING PROTEIN-RELATED"/>
    <property type="match status" value="1"/>
</dbReference>
<dbReference type="OrthoDB" id="366390at2759"/>
<evidence type="ECO:0000313" key="4">
    <source>
        <dbReference type="EMBL" id="KAJ5462312.1"/>
    </source>
</evidence>
<dbReference type="AlphaFoldDB" id="A0A9W9WHL0"/>
<sequence length="247" mass="27579">MIDRGVSPDIVISVMSVAAFHGHASIIAYSLQVGARPWIRNRVGERPMYYAVSQGHTDVVELLLSAPKESEDNPEKGEMMIYALFTAMAHGHKGIAQMVVNATTRLYRTRALADAVKWSKKEIVEMLLRSGAPTQFCRSEVPNLLDDSPDNGEKWVQPLLLAVRGGNLELTQLLLEHGADANVECFAPAYGEIDRRFDRVLFWAVEKSNWKMVNLLLEHGADPEITDLFGRPPLPYAVYGKFRLATD</sequence>
<name>A0A9W9WHL0_9EURO</name>
<proteinExistence type="predicted"/>
<evidence type="ECO:0000256" key="2">
    <source>
        <dbReference type="ARBA" id="ARBA00023043"/>
    </source>
</evidence>
<dbReference type="SMART" id="SM00248">
    <property type="entry name" value="ANK"/>
    <property type="match status" value="4"/>
</dbReference>
<dbReference type="Pfam" id="PF12796">
    <property type="entry name" value="Ank_2"/>
    <property type="match status" value="1"/>
</dbReference>
<dbReference type="Pfam" id="PF13637">
    <property type="entry name" value="Ank_4"/>
    <property type="match status" value="1"/>
</dbReference>
<dbReference type="InterPro" id="IPR002110">
    <property type="entry name" value="Ankyrin_rpt"/>
</dbReference>
<dbReference type="PRINTS" id="PR01415">
    <property type="entry name" value="ANKYRIN"/>
</dbReference>
<dbReference type="PROSITE" id="PS50088">
    <property type="entry name" value="ANK_REPEAT"/>
    <property type="match status" value="2"/>
</dbReference>
<reference evidence="4" key="1">
    <citation type="submission" date="2022-12" db="EMBL/GenBank/DDBJ databases">
        <authorList>
            <person name="Petersen C."/>
        </authorList>
    </citation>
    <scope>NUCLEOTIDE SEQUENCE</scope>
    <source>
        <strain evidence="4">IBT 17660</strain>
    </source>
</reference>
<keyword evidence="2 3" id="KW-0040">ANK repeat</keyword>
<protein>
    <submittedName>
        <fullName evidence="4">Uncharacterized protein</fullName>
    </submittedName>
</protein>